<dbReference type="CDD" id="cd00882">
    <property type="entry name" value="Ras_like_GTPase"/>
    <property type="match status" value="1"/>
</dbReference>
<feature type="coiled-coil region" evidence="2">
    <location>
        <begin position="271"/>
        <end position="301"/>
    </location>
</feature>
<evidence type="ECO:0000259" key="3">
    <source>
        <dbReference type="Pfam" id="PF04548"/>
    </source>
</evidence>
<dbReference type="STRING" id="1314781.A0A165P235"/>
<evidence type="ECO:0000313" key="4">
    <source>
        <dbReference type="EMBL" id="KZW01532.1"/>
    </source>
</evidence>
<feature type="domain" description="AIG1-type G" evidence="3">
    <location>
        <begin position="26"/>
        <end position="173"/>
    </location>
</feature>
<protein>
    <recommendedName>
        <fullName evidence="3">AIG1-type G domain-containing protein</fullName>
    </recommendedName>
</protein>
<evidence type="ECO:0000256" key="2">
    <source>
        <dbReference type="SAM" id="Coils"/>
    </source>
</evidence>
<dbReference type="AlphaFoldDB" id="A0A165P235"/>
<keyword evidence="1" id="KW-0547">Nucleotide-binding</keyword>
<feature type="coiled-coil region" evidence="2">
    <location>
        <begin position="427"/>
        <end position="461"/>
    </location>
</feature>
<proteinExistence type="predicted"/>
<dbReference type="EMBL" id="KV425893">
    <property type="protein sequence ID" value="KZW01532.1"/>
    <property type="molecule type" value="Genomic_DNA"/>
</dbReference>
<gene>
    <name evidence="4" type="ORF">EXIGLDRAFT_602837</name>
</gene>
<dbReference type="InterPro" id="IPR006703">
    <property type="entry name" value="G_AIG1"/>
</dbReference>
<keyword evidence="5" id="KW-1185">Reference proteome</keyword>
<dbReference type="Gene3D" id="3.40.50.300">
    <property type="entry name" value="P-loop containing nucleotide triphosphate hydrolases"/>
    <property type="match status" value="1"/>
</dbReference>
<dbReference type="SUPFAM" id="SSF52540">
    <property type="entry name" value="P-loop containing nucleoside triphosphate hydrolases"/>
    <property type="match status" value="1"/>
</dbReference>
<keyword evidence="2" id="KW-0175">Coiled coil</keyword>
<dbReference type="PANTHER" id="PTHR32046">
    <property type="entry name" value="G DOMAIN-CONTAINING PROTEIN"/>
    <property type="match status" value="1"/>
</dbReference>
<name>A0A165P235_EXIGL</name>
<organism evidence="4 5">
    <name type="scientific">Exidia glandulosa HHB12029</name>
    <dbReference type="NCBI Taxonomy" id="1314781"/>
    <lineage>
        <taxon>Eukaryota</taxon>
        <taxon>Fungi</taxon>
        <taxon>Dikarya</taxon>
        <taxon>Basidiomycota</taxon>
        <taxon>Agaricomycotina</taxon>
        <taxon>Agaricomycetes</taxon>
        <taxon>Auriculariales</taxon>
        <taxon>Exidiaceae</taxon>
        <taxon>Exidia</taxon>
    </lineage>
</organism>
<dbReference type="InterPro" id="IPR025662">
    <property type="entry name" value="Sigma_54_int_dom_ATP-bd_1"/>
</dbReference>
<dbReference type="Pfam" id="PF04548">
    <property type="entry name" value="AIG1"/>
    <property type="match status" value="1"/>
</dbReference>
<evidence type="ECO:0000313" key="5">
    <source>
        <dbReference type="Proteomes" id="UP000077266"/>
    </source>
</evidence>
<dbReference type="PROSITE" id="PS00675">
    <property type="entry name" value="SIGMA54_INTERACT_1"/>
    <property type="match status" value="1"/>
</dbReference>
<dbReference type="Proteomes" id="UP000077266">
    <property type="component" value="Unassembled WGS sequence"/>
</dbReference>
<evidence type="ECO:0000256" key="1">
    <source>
        <dbReference type="ARBA" id="ARBA00022741"/>
    </source>
</evidence>
<dbReference type="OrthoDB" id="2611327at2759"/>
<dbReference type="InterPro" id="IPR027417">
    <property type="entry name" value="P-loop_NTPase"/>
</dbReference>
<dbReference type="InParanoid" id="A0A165P235"/>
<dbReference type="GO" id="GO:0005525">
    <property type="term" value="F:GTP binding"/>
    <property type="evidence" value="ECO:0007669"/>
    <property type="project" value="InterPro"/>
</dbReference>
<accession>A0A165P235</accession>
<reference evidence="4 5" key="1">
    <citation type="journal article" date="2016" name="Mol. Biol. Evol.">
        <title>Comparative Genomics of Early-Diverging Mushroom-Forming Fungi Provides Insights into the Origins of Lignocellulose Decay Capabilities.</title>
        <authorList>
            <person name="Nagy L.G."/>
            <person name="Riley R."/>
            <person name="Tritt A."/>
            <person name="Adam C."/>
            <person name="Daum C."/>
            <person name="Floudas D."/>
            <person name="Sun H."/>
            <person name="Yadav J.S."/>
            <person name="Pangilinan J."/>
            <person name="Larsson K.H."/>
            <person name="Matsuura K."/>
            <person name="Barry K."/>
            <person name="Labutti K."/>
            <person name="Kuo R."/>
            <person name="Ohm R.A."/>
            <person name="Bhattacharya S.S."/>
            <person name="Shirouzu T."/>
            <person name="Yoshinaga Y."/>
            <person name="Martin F.M."/>
            <person name="Grigoriev I.V."/>
            <person name="Hibbett D.S."/>
        </authorList>
    </citation>
    <scope>NUCLEOTIDE SEQUENCE [LARGE SCALE GENOMIC DNA]</scope>
    <source>
        <strain evidence="4 5">HHB12029</strain>
    </source>
</reference>
<sequence length="536" mass="60942">MRSRRQPSLRPPAIQGPLHPLKKRELTVILVGETGVGKTSLMSLLANVCDNRTIHEFIPQHNPDNDTNLAAMHSQTKAAMLYEMTRYDGVRIRVLDTPGLCDTRGIEQDAEHKASIADAIRDYVVQVDAVIVMANGTNTRLTVPTDYALSTLSAMFPASIASNIGFLFTNVESPLTFNFQQSSLPECLQDAELFTLQNPLALLLKYQELQQLDTSMSASKKKIYERSLAMAYTGTLDTLNDMFSWMDERQARPTAEISHLYNLTIGMEADLTDILARLDQIEQRRNELKRLRAKSASHEQTMKINEQYEKIIKRAMHVQRDTPGHHTTQCTVAGCYSNCHESCHLEFLLDPAELGRRCTAFDLSRNANPLKEAIRHKCETCGHRARDHRHFHSVWAIETTNEHTIDEDARRSYDAASRAAAAYSTQMAHLEAKIASYDTELERLEKQLADNCERFQELALNGNFSGHLESTVDLLKYRRETRMVVGDPEGFQALTNLIEVFEKRIRVIQEVERKKQEGWGLTKLANNLVSRLRVWK</sequence>